<dbReference type="InterPro" id="IPR010982">
    <property type="entry name" value="Lambda_DNA-bd_dom_sf"/>
</dbReference>
<organism evidence="1 2">
    <name type="scientific">Pantoea cypripedii</name>
    <name type="common">Pectobacterium cypripedii</name>
    <name type="synonym">Erwinia cypripedii</name>
    <dbReference type="NCBI Taxonomy" id="55209"/>
    <lineage>
        <taxon>Bacteria</taxon>
        <taxon>Pseudomonadati</taxon>
        <taxon>Pseudomonadota</taxon>
        <taxon>Gammaproteobacteria</taxon>
        <taxon>Enterobacterales</taxon>
        <taxon>Erwiniaceae</taxon>
        <taxon>Pantoea</taxon>
    </lineage>
</organism>
<keyword evidence="2" id="KW-1185">Reference proteome</keyword>
<dbReference type="Gene3D" id="1.10.260.40">
    <property type="entry name" value="lambda repressor-like DNA-binding domains"/>
    <property type="match status" value="1"/>
</dbReference>
<evidence type="ECO:0000313" key="2">
    <source>
        <dbReference type="Proteomes" id="UP000193749"/>
    </source>
</evidence>
<dbReference type="GO" id="GO:0003677">
    <property type="term" value="F:DNA binding"/>
    <property type="evidence" value="ECO:0007669"/>
    <property type="project" value="InterPro"/>
</dbReference>
<accession>A0A1X1EMC0</accession>
<dbReference type="SUPFAM" id="SSF47413">
    <property type="entry name" value="lambda repressor-like DNA-binding domains"/>
    <property type="match status" value="1"/>
</dbReference>
<evidence type="ECO:0000313" key="1">
    <source>
        <dbReference type="EMBL" id="ORM90118.1"/>
    </source>
</evidence>
<gene>
    <name evidence="1" type="ORF">HA50_26505</name>
</gene>
<dbReference type="AlphaFoldDB" id="A0A1X1EMC0"/>
<dbReference type="Proteomes" id="UP000193749">
    <property type="component" value="Unassembled WGS sequence"/>
</dbReference>
<dbReference type="OrthoDB" id="6539873at2"/>
<comment type="caution">
    <text evidence="1">The sequence shown here is derived from an EMBL/GenBank/DDBJ whole genome shotgun (WGS) entry which is preliminary data.</text>
</comment>
<sequence length="82" mass="9337">MDGRTSPGRFLAYLMAEYDISTEMFCRRTGLDNADVWALLSGRLTVTPAVAERLGKVFHTPGFWLIRQAMWELKQSADEQPD</sequence>
<dbReference type="EMBL" id="MLJI01000002">
    <property type="protein sequence ID" value="ORM90118.1"/>
    <property type="molecule type" value="Genomic_DNA"/>
</dbReference>
<proteinExistence type="predicted"/>
<reference evidence="1 2" key="1">
    <citation type="journal article" date="2017" name="Antonie Van Leeuwenhoek">
        <title>Phylogenomic resolution of the bacterial genus Pantoea and its relationship with Erwinia and Tatumella.</title>
        <authorList>
            <person name="Palmer M."/>
            <person name="Steenkamp E.T."/>
            <person name="Coetzee M.P."/>
            <person name="Chan W.Y."/>
            <person name="van Zyl E."/>
            <person name="De Maayer P."/>
            <person name="Coutinho T.A."/>
            <person name="Blom J."/>
            <person name="Smits T.H."/>
            <person name="Duffy B."/>
            <person name="Venter S.N."/>
        </authorList>
    </citation>
    <scope>NUCLEOTIDE SEQUENCE [LARGE SCALE GENOMIC DNA]</scope>
    <source>
        <strain evidence="1 2">LMG 2657</strain>
    </source>
</reference>
<protein>
    <submittedName>
        <fullName evidence="1">XRE family transcriptional regulator</fullName>
    </submittedName>
</protein>
<name>A0A1X1EMC0_PANCY</name>